<protein>
    <submittedName>
        <fullName evidence="1">Uncharacterized protein</fullName>
    </submittedName>
</protein>
<dbReference type="STRING" id="718252.FP2_03580"/>
<dbReference type="EMBL" id="FP929045">
    <property type="protein sequence ID" value="CBK98017.1"/>
    <property type="molecule type" value="Genomic_DNA"/>
</dbReference>
<dbReference type="KEGG" id="fpr:FP2_03580"/>
<evidence type="ECO:0000313" key="2">
    <source>
        <dbReference type="Proteomes" id="UP000008804"/>
    </source>
</evidence>
<dbReference type="Proteomes" id="UP000008804">
    <property type="component" value="Chromosome"/>
</dbReference>
<dbReference type="RefSeq" id="WP_015563776.1">
    <property type="nucleotide sequence ID" value="NC_021042.1"/>
</dbReference>
<name>D4K3C4_9FIRM</name>
<dbReference type="AlphaFoldDB" id="D4K3C4"/>
<sequence>MQLDKIEDVLSENLGEGYRIVRDNDELSPIIEWVDWVNQSENDENEEAIRVEVHFEDGTEETFEKGITLRQIWHEDVL</sequence>
<reference evidence="1 2" key="2">
    <citation type="submission" date="2010-03" db="EMBL/GenBank/DDBJ databases">
        <authorList>
            <person name="Pajon A."/>
        </authorList>
    </citation>
    <scope>NUCLEOTIDE SEQUENCE [LARGE SCALE GENOMIC DNA]</scope>
    <source>
        <strain evidence="2">L2-6</strain>
    </source>
</reference>
<evidence type="ECO:0000313" key="1">
    <source>
        <dbReference type="EMBL" id="CBK98017.1"/>
    </source>
</evidence>
<dbReference type="BioCyc" id="FPRA718252:G1375-292-MONOMER"/>
<keyword evidence="2" id="KW-1185">Reference proteome</keyword>
<proteinExistence type="predicted"/>
<dbReference type="HOGENOM" id="CLU_2616785_0_0_9"/>
<gene>
    <name evidence="1" type="ORF">FP2_03580</name>
</gene>
<organism evidence="1 2">
    <name type="scientific">Faecalibacterium prausnitzii L2-6</name>
    <dbReference type="NCBI Taxonomy" id="718252"/>
    <lineage>
        <taxon>Bacteria</taxon>
        <taxon>Bacillati</taxon>
        <taxon>Bacillota</taxon>
        <taxon>Clostridia</taxon>
        <taxon>Eubacteriales</taxon>
        <taxon>Oscillospiraceae</taxon>
        <taxon>Faecalibacterium</taxon>
    </lineage>
</organism>
<accession>D4K3C4</accession>
<reference evidence="1 2" key="1">
    <citation type="submission" date="2010-03" db="EMBL/GenBank/DDBJ databases">
        <title>The genome sequence of Faecalibacterium prausnitzii L2/6.</title>
        <authorList>
            <consortium name="metaHIT consortium -- http://www.metahit.eu/"/>
            <person name="Pajon A."/>
            <person name="Turner K."/>
            <person name="Parkhill J."/>
            <person name="Duncan S."/>
            <person name="Flint H."/>
        </authorList>
    </citation>
    <scope>NUCLEOTIDE SEQUENCE [LARGE SCALE GENOMIC DNA]</scope>
    <source>
        <strain evidence="2">L2-6</strain>
    </source>
</reference>